<dbReference type="SUPFAM" id="SSF159888">
    <property type="entry name" value="YdhG-like"/>
    <property type="match status" value="1"/>
</dbReference>
<gene>
    <name evidence="2" type="ORF">UFOPK1392_02551</name>
    <name evidence="3" type="ORF">UFOPK3733_02012</name>
</gene>
<protein>
    <submittedName>
        <fullName evidence="2">Unannotated protein</fullName>
    </submittedName>
</protein>
<evidence type="ECO:0000313" key="3">
    <source>
        <dbReference type="EMBL" id="CAB4953410.1"/>
    </source>
</evidence>
<sequence>MARQPLEDFLATKDQSIHALIVTLDKAILKGAPDVDTAIKWKQYMYSFDSKWMSPICCIDTTKKGIALRFMSADLMADPLEVFRFGASGMGTWDIPFDSKIKAADITRYVKDAVAVHKTKS</sequence>
<dbReference type="EMBL" id="CAFBNC010000144">
    <property type="protein sequence ID" value="CAB4953410.1"/>
    <property type="molecule type" value="Genomic_DNA"/>
</dbReference>
<dbReference type="InterPro" id="IPR014922">
    <property type="entry name" value="YdhG-like"/>
</dbReference>
<evidence type="ECO:0000259" key="1">
    <source>
        <dbReference type="Pfam" id="PF08818"/>
    </source>
</evidence>
<dbReference type="AlphaFoldDB" id="A0A6J5YH47"/>
<organism evidence="2">
    <name type="scientific">freshwater metagenome</name>
    <dbReference type="NCBI Taxonomy" id="449393"/>
    <lineage>
        <taxon>unclassified sequences</taxon>
        <taxon>metagenomes</taxon>
        <taxon>ecological metagenomes</taxon>
    </lineage>
</organism>
<proteinExistence type="predicted"/>
<reference evidence="2" key="1">
    <citation type="submission" date="2020-05" db="EMBL/GenBank/DDBJ databases">
        <authorList>
            <person name="Chiriac C."/>
            <person name="Salcher M."/>
            <person name="Ghai R."/>
            <person name="Kavagutti S V."/>
        </authorList>
    </citation>
    <scope>NUCLEOTIDE SEQUENCE</scope>
</reference>
<dbReference type="EMBL" id="CAEMXZ010000217">
    <property type="protein sequence ID" value="CAB4324775.1"/>
    <property type="molecule type" value="Genomic_DNA"/>
</dbReference>
<dbReference type="Pfam" id="PF08818">
    <property type="entry name" value="DUF1801"/>
    <property type="match status" value="1"/>
</dbReference>
<accession>A0A6J5YH47</accession>
<evidence type="ECO:0000313" key="2">
    <source>
        <dbReference type="EMBL" id="CAB4324775.1"/>
    </source>
</evidence>
<name>A0A6J5YH47_9ZZZZ</name>
<dbReference type="Gene3D" id="3.90.1150.200">
    <property type="match status" value="1"/>
</dbReference>
<feature type="domain" description="YdhG-like" evidence="1">
    <location>
        <begin position="21"/>
        <end position="114"/>
    </location>
</feature>